<evidence type="ECO:0000313" key="2">
    <source>
        <dbReference type="EMBL" id="MED6152121.1"/>
    </source>
</evidence>
<evidence type="ECO:0000256" key="1">
    <source>
        <dbReference type="SAM" id="MobiDB-lite"/>
    </source>
</evidence>
<feature type="region of interest" description="Disordered" evidence="1">
    <location>
        <begin position="77"/>
        <end position="127"/>
    </location>
</feature>
<feature type="region of interest" description="Disordered" evidence="1">
    <location>
        <begin position="1"/>
        <end position="50"/>
    </location>
</feature>
<proteinExistence type="predicted"/>
<protein>
    <submittedName>
        <fullName evidence="2">Uncharacterized protein</fullName>
    </submittedName>
</protein>
<keyword evidence="3" id="KW-1185">Reference proteome</keyword>
<feature type="compositionally biased region" description="Basic and acidic residues" evidence="1">
    <location>
        <begin position="77"/>
        <end position="87"/>
    </location>
</feature>
<gene>
    <name evidence="2" type="ORF">PIB30_088896</name>
</gene>
<comment type="caution">
    <text evidence="2">The sequence shown here is derived from an EMBL/GenBank/DDBJ whole genome shotgun (WGS) entry which is preliminary data.</text>
</comment>
<organism evidence="2 3">
    <name type="scientific">Stylosanthes scabra</name>
    <dbReference type="NCBI Taxonomy" id="79078"/>
    <lineage>
        <taxon>Eukaryota</taxon>
        <taxon>Viridiplantae</taxon>
        <taxon>Streptophyta</taxon>
        <taxon>Embryophyta</taxon>
        <taxon>Tracheophyta</taxon>
        <taxon>Spermatophyta</taxon>
        <taxon>Magnoliopsida</taxon>
        <taxon>eudicotyledons</taxon>
        <taxon>Gunneridae</taxon>
        <taxon>Pentapetalae</taxon>
        <taxon>rosids</taxon>
        <taxon>fabids</taxon>
        <taxon>Fabales</taxon>
        <taxon>Fabaceae</taxon>
        <taxon>Papilionoideae</taxon>
        <taxon>50 kb inversion clade</taxon>
        <taxon>dalbergioids sensu lato</taxon>
        <taxon>Dalbergieae</taxon>
        <taxon>Pterocarpus clade</taxon>
        <taxon>Stylosanthes</taxon>
    </lineage>
</organism>
<evidence type="ECO:0000313" key="3">
    <source>
        <dbReference type="Proteomes" id="UP001341840"/>
    </source>
</evidence>
<dbReference type="Proteomes" id="UP001341840">
    <property type="component" value="Unassembled WGS sequence"/>
</dbReference>
<feature type="compositionally biased region" description="Low complexity" evidence="1">
    <location>
        <begin position="20"/>
        <end position="29"/>
    </location>
</feature>
<name>A0ABU6TTJ9_9FABA</name>
<reference evidence="2 3" key="1">
    <citation type="journal article" date="2023" name="Plants (Basel)">
        <title>Bridging the Gap: Combining Genomics and Transcriptomics Approaches to Understand Stylosanthes scabra, an Orphan Legume from the Brazilian Caatinga.</title>
        <authorList>
            <person name="Ferreira-Neto J.R.C."/>
            <person name="da Silva M.D."/>
            <person name="Binneck E."/>
            <person name="de Melo N.F."/>
            <person name="da Silva R.H."/>
            <person name="de Melo A.L.T.M."/>
            <person name="Pandolfi V."/>
            <person name="Bustamante F.O."/>
            <person name="Brasileiro-Vidal A.C."/>
            <person name="Benko-Iseppon A.M."/>
        </authorList>
    </citation>
    <scope>NUCLEOTIDE SEQUENCE [LARGE SCALE GENOMIC DNA]</scope>
    <source>
        <tissue evidence="2">Leaves</tissue>
    </source>
</reference>
<sequence length="143" mass="15715">MQLRGTASERQPQETGGEDTAPPTATPKTGARDRFPALQRRLRRNRRRDFVISAPISVGSEGDDAFSVRACDSRVEKESARRKELSKHGVSPGEAPTPKGCCRRRLRSPILPKDSVDRSSAAEGEDVVSDQNADLLPIFLACW</sequence>
<accession>A0ABU6TTJ9</accession>
<dbReference type="EMBL" id="JASCZI010092255">
    <property type="protein sequence ID" value="MED6152121.1"/>
    <property type="molecule type" value="Genomic_DNA"/>
</dbReference>